<accession>A0A1W1YN24</accession>
<name>A0A1W1YN24_9FIRM</name>
<dbReference type="EMBL" id="FWXI01000002">
    <property type="protein sequence ID" value="SMC37577.1"/>
    <property type="molecule type" value="Genomic_DNA"/>
</dbReference>
<sequence>MAFTLIDAAVLWDNLKQGGQTRSVSKLAMDLETYQTHEELQGKLREIFKLADVSYPETSHVIHLRTTLLSALSRMEAQAGREQGCSSC</sequence>
<dbReference type="STRING" id="112901.SAMN04488500_10218"/>
<evidence type="ECO:0000313" key="2">
    <source>
        <dbReference type="Proteomes" id="UP000192738"/>
    </source>
</evidence>
<organism evidence="1 2">
    <name type="scientific">Sporomusa malonica</name>
    <dbReference type="NCBI Taxonomy" id="112901"/>
    <lineage>
        <taxon>Bacteria</taxon>
        <taxon>Bacillati</taxon>
        <taxon>Bacillota</taxon>
        <taxon>Negativicutes</taxon>
        <taxon>Selenomonadales</taxon>
        <taxon>Sporomusaceae</taxon>
        <taxon>Sporomusa</taxon>
    </lineage>
</organism>
<dbReference type="RefSeq" id="WP_084573942.1">
    <property type="nucleotide sequence ID" value="NZ_CP155572.1"/>
</dbReference>
<keyword evidence="2" id="KW-1185">Reference proteome</keyword>
<dbReference type="OrthoDB" id="1683199at2"/>
<gene>
    <name evidence="1" type="ORF">SAMN04488500_10218</name>
</gene>
<dbReference type="AlphaFoldDB" id="A0A1W1YN24"/>
<protein>
    <submittedName>
        <fullName evidence="1">Uncharacterized protein</fullName>
    </submittedName>
</protein>
<evidence type="ECO:0000313" key="1">
    <source>
        <dbReference type="EMBL" id="SMC37577.1"/>
    </source>
</evidence>
<dbReference type="Proteomes" id="UP000192738">
    <property type="component" value="Unassembled WGS sequence"/>
</dbReference>
<proteinExistence type="predicted"/>
<reference evidence="1 2" key="1">
    <citation type="submission" date="2017-04" db="EMBL/GenBank/DDBJ databases">
        <authorList>
            <person name="Afonso C.L."/>
            <person name="Miller P.J."/>
            <person name="Scott M.A."/>
            <person name="Spackman E."/>
            <person name="Goraichik I."/>
            <person name="Dimitrov K.M."/>
            <person name="Suarez D.L."/>
            <person name="Swayne D.E."/>
        </authorList>
    </citation>
    <scope>NUCLEOTIDE SEQUENCE [LARGE SCALE GENOMIC DNA]</scope>
    <source>
        <strain evidence="1 2">DSM 5090</strain>
    </source>
</reference>